<protein>
    <submittedName>
        <fullName evidence="1">Uncharacterized protein</fullName>
    </submittedName>
</protein>
<organism evidence="1">
    <name type="scientific">Arundo donax</name>
    <name type="common">Giant reed</name>
    <name type="synonym">Donax arundinaceus</name>
    <dbReference type="NCBI Taxonomy" id="35708"/>
    <lineage>
        <taxon>Eukaryota</taxon>
        <taxon>Viridiplantae</taxon>
        <taxon>Streptophyta</taxon>
        <taxon>Embryophyta</taxon>
        <taxon>Tracheophyta</taxon>
        <taxon>Spermatophyta</taxon>
        <taxon>Magnoliopsida</taxon>
        <taxon>Liliopsida</taxon>
        <taxon>Poales</taxon>
        <taxon>Poaceae</taxon>
        <taxon>PACMAD clade</taxon>
        <taxon>Arundinoideae</taxon>
        <taxon>Arundineae</taxon>
        <taxon>Arundo</taxon>
    </lineage>
</organism>
<evidence type="ECO:0000313" key="1">
    <source>
        <dbReference type="EMBL" id="JAD45441.1"/>
    </source>
</evidence>
<dbReference type="EMBL" id="GBRH01252454">
    <property type="protein sequence ID" value="JAD45441.1"/>
    <property type="molecule type" value="Transcribed_RNA"/>
</dbReference>
<proteinExistence type="predicted"/>
<dbReference type="AlphaFoldDB" id="A0A0A9A2X8"/>
<accession>A0A0A9A2X8</accession>
<sequence>MPFVALVGKDGCRCHDCALITLAVYFCGEWLLGR</sequence>
<reference evidence="1" key="1">
    <citation type="submission" date="2014-09" db="EMBL/GenBank/DDBJ databases">
        <authorList>
            <person name="Magalhaes I.L.F."/>
            <person name="Oliveira U."/>
            <person name="Santos F.R."/>
            <person name="Vidigal T.H.D.A."/>
            <person name="Brescovit A.D."/>
            <person name="Santos A.J."/>
        </authorList>
    </citation>
    <scope>NUCLEOTIDE SEQUENCE</scope>
    <source>
        <tissue evidence="1">Shoot tissue taken approximately 20 cm above the soil surface</tissue>
    </source>
</reference>
<reference evidence="1" key="2">
    <citation type="journal article" date="2015" name="Data Brief">
        <title>Shoot transcriptome of the giant reed, Arundo donax.</title>
        <authorList>
            <person name="Barrero R.A."/>
            <person name="Guerrero F.D."/>
            <person name="Moolhuijzen P."/>
            <person name="Goolsby J.A."/>
            <person name="Tidwell J."/>
            <person name="Bellgard S.E."/>
            <person name="Bellgard M.I."/>
        </authorList>
    </citation>
    <scope>NUCLEOTIDE SEQUENCE</scope>
    <source>
        <tissue evidence="1">Shoot tissue taken approximately 20 cm above the soil surface</tissue>
    </source>
</reference>
<name>A0A0A9A2X8_ARUDO</name>